<keyword evidence="2" id="KW-0677">Repeat</keyword>
<dbReference type="Gene3D" id="2.130.10.10">
    <property type="entry name" value="YVTN repeat-like/Quinoprotein amine dehydrogenase"/>
    <property type="match status" value="1"/>
</dbReference>
<dbReference type="AlphaFoldDB" id="A0A2S4L9Y5"/>
<proteinExistence type="predicted"/>
<evidence type="ECO:0000313" key="4">
    <source>
        <dbReference type="Proteomes" id="UP000237481"/>
    </source>
</evidence>
<reference evidence="3 4" key="1">
    <citation type="submission" date="2018-01" db="EMBL/GenBank/DDBJ databases">
        <title>Harnessing the power of phylogenomics to disentangle the directionality and signatures of interkingdom host jumping in the parasitic fungal genus Tolypocladium.</title>
        <authorList>
            <person name="Quandt C.A."/>
            <person name="Patterson W."/>
            <person name="Spatafora J.W."/>
        </authorList>
    </citation>
    <scope>NUCLEOTIDE SEQUENCE [LARGE SCALE GENOMIC DNA]</scope>
    <source>
        <strain evidence="3 4">NRBC 100945</strain>
    </source>
</reference>
<protein>
    <submittedName>
        <fullName evidence="3">WD repeat-containing protein</fullName>
    </submittedName>
</protein>
<organism evidence="3 4">
    <name type="scientific">Tolypocladium paradoxum</name>
    <dbReference type="NCBI Taxonomy" id="94208"/>
    <lineage>
        <taxon>Eukaryota</taxon>
        <taxon>Fungi</taxon>
        <taxon>Dikarya</taxon>
        <taxon>Ascomycota</taxon>
        <taxon>Pezizomycotina</taxon>
        <taxon>Sordariomycetes</taxon>
        <taxon>Hypocreomycetidae</taxon>
        <taxon>Hypocreales</taxon>
        <taxon>Ophiocordycipitaceae</taxon>
        <taxon>Tolypocladium</taxon>
    </lineage>
</organism>
<dbReference type="SUPFAM" id="SSF50978">
    <property type="entry name" value="WD40 repeat-like"/>
    <property type="match status" value="1"/>
</dbReference>
<dbReference type="Pfam" id="PF00400">
    <property type="entry name" value="WD40"/>
    <property type="match status" value="2"/>
</dbReference>
<dbReference type="InterPro" id="IPR001680">
    <property type="entry name" value="WD40_rpt"/>
</dbReference>
<dbReference type="PANTHER" id="PTHR22889">
    <property type="entry name" value="WD REPEAT-CONTAINING PROTEIN 89"/>
    <property type="match status" value="1"/>
</dbReference>
<keyword evidence="1" id="KW-0853">WD repeat</keyword>
<gene>
    <name evidence="3" type="ORF">TPAR_00556</name>
</gene>
<dbReference type="SMART" id="SM00320">
    <property type="entry name" value="WD40"/>
    <property type="match status" value="2"/>
</dbReference>
<dbReference type="OrthoDB" id="25131at2759"/>
<dbReference type="InterPro" id="IPR015943">
    <property type="entry name" value="WD40/YVTN_repeat-like_dom_sf"/>
</dbReference>
<dbReference type="EMBL" id="PKSG01000055">
    <property type="protein sequence ID" value="POR39246.1"/>
    <property type="molecule type" value="Genomic_DNA"/>
</dbReference>
<keyword evidence="4" id="KW-1185">Reference proteome</keyword>
<dbReference type="InterPro" id="IPR036322">
    <property type="entry name" value="WD40_repeat_dom_sf"/>
</dbReference>
<dbReference type="STRING" id="94208.A0A2S4L9Y5"/>
<dbReference type="Proteomes" id="UP000237481">
    <property type="component" value="Unassembled WGS sequence"/>
</dbReference>
<evidence type="ECO:0000256" key="1">
    <source>
        <dbReference type="ARBA" id="ARBA00022574"/>
    </source>
</evidence>
<comment type="caution">
    <text evidence="3">The sequence shown here is derived from an EMBL/GenBank/DDBJ whole genome shotgun (WGS) entry which is preliminary data.</text>
</comment>
<accession>A0A2S4L9Y5</accession>
<name>A0A2S4L9Y5_9HYPO</name>
<dbReference type="InterPro" id="IPR039328">
    <property type="entry name" value="WDR89"/>
</dbReference>
<sequence length="228" mass="24308">MACSSGTQTIAVGTELHNHTASIHLWDVRAAPTPRAHYQDLHSDDITALAFHASTPALLLSGATDGLVSVSDTRVPDEDELTLQTLNHGASIHAAGFLGGAGDVYALSHDERFALYDVAEERVTGDATQAFGDLRALLGCRYVAGVTPKTDGSGAIVGVGAQDRQSFELVFLARDQRGQSWMLDRDNNVGLPGAHGEDIVRAFCFFDEEQLVFTAGEDGDIKAWRPGS</sequence>
<dbReference type="PANTHER" id="PTHR22889:SF0">
    <property type="entry name" value="WD REPEAT-CONTAINING PROTEIN 89"/>
    <property type="match status" value="1"/>
</dbReference>
<evidence type="ECO:0000256" key="2">
    <source>
        <dbReference type="ARBA" id="ARBA00022737"/>
    </source>
</evidence>
<evidence type="ECO:0000313" key="3">
    <source>
        <dbReference type="EMBL" id="POR39246.1"/>
    </source>
</evidence>